<comment type="caution">
    <text evidence="1">The sequence shown here is derived from an EMBL/GenBank/DDBJ whole genome shotgun (WGS) entry which is preliminary data.</text>
</comment>
<dbReference type="EMBL" id="JAQRFI010000113">
    <property type="protein sequence ID" value="MDC9591635.1"/>
    <property type="molecule type" value="Genomic_DNA"/>
</dbReference>
<protein>
    <submittedName>
        <fullName evidence="1">Uncharacterized protein</fullName>
    </submittedName>
</protein>
<evidence type="ECO:0000313" key="2">
    <source>
        <dbReference type="Proteomes" id="UP001217178"/>
    </source>
</evidence>
<dbReference type="RefSeq" id="WP_273556845.1">
    <property type="nucleotide sequence ID" value="NZ_JAQRFI010000113.1"/>
</dbReference>
<accession>A0ABT5LKV4</accession>
<name>A0ABT5LKV4_9GAMM</name>
<organism evidence="1 2">
    <name type="scientific">Xenorhabdus yunnanensis</name>
    <dbReference type="NCBI Taxonomy" id="3025878"/>
    <lineage>
        <taxon>Bacteria</taxon>
        <taxon>Pseudomonadati</taxon>
        <taxon>Pseudomonadota</taxon>
        <taxon>Gammaproteobacteria</taxon>
        <taxon>Enterobacterales</taxon>
        <taxon>Morganellaceae</taxon>
        <taxon>Xenorhabdus</taxon>
    </lineage>
</organism>
<gene>
    <name evidence="1" type="ORF">PSI23_20715</name>
</gene>
<dbReference type="Proteomes" id="UP001217178">
    <property type="component" value="Unassembled WGS sequence"/>
</dbReference>
<sequence length="55" mass="5793">MLTKNGNVRGCKKPNSETLEGIADSALAAGIVGMRLPAAKYLTEIQENKQGATEC</sequence>
<evidence type="ECO:0000313" key="1">
    <source>
        <dbReference type="EMBL" id="MDC9591635.1"/>
    </source>
</evidence>
<proteinExistence type="predicted"/>
<keyword evidence="2" id="KW-1185">Reference proteome</keyword>
<reference evidence="1 2" key="1">
    <citation type="submission" date="2023-02" db="EMBL/GenBank/DDBJ databases">
        <title>Entomopathogenic bacteria.</title>
        <authorList>
            <person name="Machado R.A."/>
        </authorList>
    </citation>
    <scope>NUCLEOTIDE SEQUENCE [LARGE SCALE GENOMIC DNA]</scope>
    <source>
        <strain evidence="1 2">XENO-10</strain>
    </source>
</reference>